<proteinExistence type="predicted"/>
<name>A0A0Q3P776_AMAAE</name>
<dbReference type="EMBL" id="LMAW01002823">
    <property type="protein sequence ID" value="KQK76691.1"/>
    <property type="molecule type" value="Genomic_DNA"/>
</dbReference>
<reference evidence="3 4" key="1">
    <citation type="submission" date="2015-10" db="EMBL/GenBank/DDBJ databases">
        <authorList>
            <person name="Gilbert D.G."/>
        </authorList>
    </citation>
    <scope>NUCLEOTIDE SEQUENCE [LARGE SCALE GENOMIC DNA]</scope>
    <source>
        <strain evidence="3">FVVF132</strain>
    </source>
</reference>
<dbReference type="AlphaFoldDB" id="A0A0Q3P776"/>
<sequence length="94" mass="10071">MKTILLPGALLILRKSLLSDHLKPVGGNDLIALDNVETPEHINGEPVHVHQTVIAAPEILMPDNSDADLDTPFDPGPAGPEKEPDLHAPDPHDI</sequence>
<keyword evidence="4" id="KW-1185">Reference proteome</keyword>
<feature type="chain" id="PRO_5006206295" evidence="2">
    <location>
        <begin position="20"/>
        <end position="94"/>
    </location>
</feature>
<feature type="compositionally biased region" description="Basic and acidic residues" evidence="1">
    <location>
        <begin position="80"/>
        <end position="94"/>
    </location>
</feature>
<organism evidence="3 4">
    <name type="scientific">Amazona aestiva</name>
    <name type="common">Blue-fronted Amazon parrot</name>
    <dbReference type="NCBI Taxonomy" id="12930"/>
    <lineage>
        <taxon>Eukaryota</taxon>
        <taxon>Metazoa</taxon>
        <taxon>Chordata</taxon>
        <taxon>Craniata</taxon>
        <taxon>Vertebrata</taxon>
        <taxon>Euteleostomi</taxon>
        <taxon>Archelosauria</taxon>
        <taxon>Archosauria</taxon>
        <taxon>Dinosauria</taxon>
        <taxon>Saurischia</taxon>
        <taxon>Theropoda</taxon>
        <taxon>Coelurosauria</taxon>
        <taxon>Aves</taxon>
        <taxon>Neognathae</taxon>
        <taxon>Neoaves</taxon>
        <taxon>Telluraves</taxon>
        <taxon>Australaves</taxon>
        <taxon>Psittaciformes</taxon>
        <taxon>Psittacidae</taxon>
        <taxon>Amazona</taxon>
    </lineage>
</organism>
<evidence type="ECO:0000256" key="1">
    <source>
        <dbReference type="SAM" id="MobiDB-lite"/>
    </source>
</evidence>
<protein>
    <submittedName>
        <fullName evidence="3">Uncharacterized protein</fullName>
    </submittedName>
</protein>
<keyword evidence="2" id="KW-0732">Signal</keyword>
<feature type="signal peptide" evidence="2">
    <location>
        <begin position="1"/>
        <end position="19"/>
    </location>
</feature>
<gene>
    <name evidence="3" type="ORF">AAES_134427</name>
</gene>
<evidence type="ECO:0000313" key="3">
    <source>
        <dbReference type="EMBL" id="KQK76691.1"/>
    </source>
</evidence>
<evidence type="ECO:0000313" key="4">
    <source>
        <dbReference type="Proteomes" id="UP000051836"/>
    </source>
</evidence>
<accession>A0A0Q3P776</accession>
<comment type="caution">
    <text evidence="3">The sequence shown here is derived from an EMBL/GenBank/DDBJ whole genome shotgun (WGS) entry which is preliminary data.</text>
</comment>
<evidence type="ECO:0000256" key="2">
    <source>
        <dbReference type="SAM" id="SignalP"/>
    </source>
</evidence>
<dbReference type="Proteomes" id="UP000051836">
    <property type="component" value="Unassembled WGS sequence"/>
</dbReference>
<feature type="region of interest" description="Disordered" evidence="1">
    <location>
        <begin position="59"/>
        <end position="94"/>
    </location>
</feature>